<accession>A0A2A4FTU5</accession>
<dbReference type="EMBL" id="NWUF01000021">
    <property type="protein sequence ID" value="PCE40868.1"/>
    <property type="molecule type" value="Genomic_DNA"/>
</dbReference>
<reference evidence="2 3" key="1">
    <citation type="submission" date="2017-09" db="EMBL/GenBank/DDBJ databases">
        <title>The Catabolism of 3,6-Dichlorosalicylic acid is Initiated by the Cytochrome P450 Monooxygenase DsmABC in Rhizorhabdus dicambivorans Ndbn-20.</title>
        <authorList>
            <person name="Na L."/>
        </authorList>
    </citation>
    <scope>NUCLEOTIDE SEQUENCE [LARGE SCALE GENOMIC DNA]</scope>
    <source>
        <strain evidence="2 3">Ndbn-20m</strain>
    </source>
</reference>
<name>A0A2A4FTU5_9SPHN</name>
<evidence type="ECO:0000256" key="1">
    <source>
        <dbReference type="SAM" id="Phobius"/>
    </source>
</evidence>
<dbReference type="Proteomes" id="UP000218934">
    <property type="component" value="Unassembled WGS sequence"/>
</dbReference>
<keyword evidence="1" id="KW-1133">Transmembrane helix</keyword>
<sequence>MDTKPLWLCIHLVHGSFRMEQQPVRRRRRRRRRASSAQRETVAWLTLLFSLFQRAYHWAALLLILAVILYIGLGAPVTVLDSILSFWGHW</sequence>
<evidence type="ECO:0000313" key="2">
    <source>
        <dbReference type="EMBL" id="PCE40868.1"/>
    </source>
</evidence>
<keyword evidence="3" id="KW-1185">Reference proteome</keyword>
<dbReference type="KEGG" id="rdi:CMV14_08085"/>
<organism evidence="2 3">
    <name type="scientific">Rhizorhabdus dicambivorans</name>
    <dbReference type="NCBI Taxonomy" id="1850238"/>
    <lineage>
        <taxon>Bacteria</taxon>
        <taxon>Pseudomonadati</taxon>
        <taxon>Pseudomonadota</taxon>
        <taxon>Alphaproteobacteria</taxon>
        <taxon>Sphingomonadales</taxon>
        <taxon>Sphingomonadaceae</taxon>
        <taxon>Rhizorhabdus</taxon>
    </lineage>
</organism>
<gene>
    <name evidence="2" type="ORF">COO09_17705</name>
</gene>
<feature type="transmembrane region" description="Helical" evidence="1">
    <location>
        <begin position="58"/>
        <end position="80"/>
    </location>
</feature>
<evidence type="ECO:0000313" key="3">
    <source>
        <dbReference type="Proteomes" id="UP000218934"/>
    </source>
</evidence>
<keyword evidence="1" id="KW-0472">Membrane</keyword>
<dbReference type="AlphaFoldDB" id="A0A2A4FTU5"/>
<protein>
    <submittedName>
        <fullName evidence="2">Uncharacterized protein</fullName>
    </submittedName>
</protein>
<keyword evidence="1" id="KW-0812">Transmembrane</keyword>
<comment type="caution">
    <text evidence="2">The sequence shown here is derived from an EMBL/GenBank/DDBJ whole genome shotgun (WGS) entry which is preliminary data.</text>
</comment>
<proteinExistence type="predicted"/>